<comment type="caution">
    <text evidence="2">The sequence shown here is derived from an EMBL/GenBank/DDBJ whole genome shotgun (WGS) entry which is preliminary data.</text>
</comment>
<dbReference type="OrthoDB" id="9816070at2"/>
<dbReference type="Pfam" id="PF07876">
    <property type="entry name" value="Dabb"/>
    <property type="match status" value="1"/>
</dbReference>
<feature type="domain" description="Stress-response A/B barrel" evidence="1">
    <location>
        <begin position="2"/>
        <end position="101"/>
    </location>
</feature>
<accession>A0A101KXQ7</accession>
<dbReference type="AlphaFoldDB" id="A0A101KXQ7"/>
<dbReference type="PROSITE" id="PS51502">
    <property type="entry name" value="S_R_A_B_BARREL"/>
    <property type="match status" value="1"/>
</dbReference>
<organism evidence="2 3">
    <name type="scientific">Rhizobium loti</name>
    <name type="common">Mesorhizobium loti</name>
    <dbReference type="NCBI Taxonomy" id="381"/>
    <lineage>
        <taxon>Bacteria</taxon>
        <taxon>Pseudomonadati</taxon>
        <taxon>Pseudomonadota</taxon>
        <taxon>Alphaproteobacteria</taxon>
        <taxon>Hyphomicrobiales</taxon>
        <taxon>Phyllobacteriaceae</taxon>
        <taxon>Mesorhizobium</taxon>
    </lineage>
</organism>
<dbReference type="EMBL" id="LPWA01000001">
    <property type="protein sequence ID" value="KUM28903.1"/>
    <property type="molecule type" value="Genomic_DNA"/>
</dbReference>
<dbReference type="SMART" id="SM00886">
    <property type="entry name" value="Dabb"/>
    <property type="match status" value="1"/>
</dbReference>
<evidence type="ECO:0000313" key="2">
    <source>
        <dbReference type="EMBL" id="KUM28903.1"/>
    </source>
</evidence>
<dbReference type="Proteomes" id="UP000053176">
    <property type="component" value="Unassembled WGS sequence"/>
</dbReference>
<dbReference type="SUPFAM" id="SSF54909">
    <property type="entry name" value="Dimeric alpha+beta barrel"/>
    <property type="match status" value="1"/>
</dbReference>
<dbReference type="Gene3D" id="3.30.70.100">
    <property type="match status" value="1"/>
</dbReference>
<dbReference type="InterPro" id="IPR011008">
    <property type="entry name" value="Dimeric_a/b-barrel"/>
</dbReference>
<name>A0A101KXQ7_RHILI</name>
<protein>
    <submittedName>
        <fullName evidence="2">Stress responsive protein</fullName>
    </submittedName>
</protein>
<evidence type="ECO:0000259" key="1">
    <source>
        <dbReference type="PROSITE" id="PS51502"/>
    </source>
</evidence>
<sequence length="105" mass="11276">MIRHCVFVRFRDDVLTAERAAIHADLQALRSLIDGMGDVKFSANVSPEPFARGLTHGFTIDFADAAARDAYLAHEAHQRAAGARLVAALEGGTDGLLVFDLKIAA</sequence>
<gene>
    <name evidence="2" type="ORF">AU467_01165</name>
</gene>
<evidence type="ECO:0000313" key="3">
    <source>
        <dbReference type="Proteomes" id="UP000053176"/>
    </source>
</evidence>
<dbReference type="InterPro" id="IPR013097">
    <property type="entry name" value="Dabb"/>
</dbReference>
<reference evidence="2 3" key="1">
    <citation type="submission" date="2015-12" db="EMBL/GenBank/DDBJ databases">
        <title>Draft genome sequence of Mesorhizobium sp. UFLA 01-765, a multitolerant efficient symbiont and plant-growth promoting strain isolated from Zn-mining soil using Leucaena leucocephala as a trap plant.</title>
        <authorList>
            <person name="Rangel W.M."/>
            <person name="Thijs S."/>
            <person name="Longatti S.M."/>
            <person name="Moreira F.M."/>
            <person name="Weyens N."/>
            <person name="Vangronsveld J."/>
            <person name="Van Hamme J.D."/>
            <person name="Bottos E.M."/>
            <person name="Rineau F."/>
        </authorList>
    </citation>
    <scope>NUCLEOTIDE SEQUENCE [LARGE SCALE GENOMIC DNA]</scope>
    <source>
        <strain evidence="2 3">UFLA 01-765</strain>
    </source>
</reference>
<proteinExistence type="predicted"/>